<evidence type="ECO:0000313" key="3">
    <source>
        <dbReference type="Proteomes" id="UP000184278"/>
    </source>
</evidence>
<organism evidence="2 3">
    <name type="scientific">Butyrivibrio fibrisolvens DSM 3071</name>
    <dbReference type="NCBI Taxonomy" id="1121131"/>
    <lineage>
        <taxon>Bacteria</taxon>
        <taxon>Bacillati</taxon>
        <taxon>Bacillota</taxon>
        <taxon>Clostridia</taxon>
        <taxon>Lachnospirales</taxon>
        <taxon>Lachnospiraceae</taxon>
        <taxon>Butyrivibrio</taxon>
    </lineage>
</organism>
<keyword evidence="1" id="KW-0812">Transmembrane</keyword>
<feature type="transmembrane region" description="Helical" evidence="1">
    <location>
        <begin position="430"/>
        <end position="448"/>
    </location>
</feature>
<dbReference type="GeneID" id="89511310"/>
<evidence type="ECO:0000313" key="2">
    <source>
        <dbReference type="EMBL" id="SHI32615.1"/>
    </source>
</evidence>
<evidence type="ECO:0000256" key="1">
    <source>
        <dbReference type="SAM" id="Phobius"/>
    </source>
</evidence>
<keyword evidence="3" id="KW-1185">Reference proteome</keyword>
<gene>
    <name evidence="2" type="ORF">SAMN02745229_02910</name>
</gene>
<dbReference type="OrthoDB" id="1995052at2"/>
<feature type="transmembrane region" description="Helical" evidence="1">
    <location>
        <begin position="19"/>
        <end position="37"/>
    </location>
</feature>
<proteinExistence type="predicted"/>
<name>A0A1M6A836_BUTFI</name>
<feature type="transmembrane region" description="Helical" evidence="1">
    <location>
        <begin position="156"/>
        <end position="177"/>
    </location>
</feature>
<keyword evidence="1" id="KW-0472">Membrane</keyword>
<evidence type="ECO:0008006" key="4">
    <source>
        <dbReference type="Google" id="ProtNLM"/>
    </source>
</evidence>
<sequence length="540" mass="61196">MSNVKTITNQTSDDNKVTAAQYCYLLYFAVMFFAKAIGLYDGQLLYNISIVVGMTLFGLKVLMSRHSIFELCWMSVLLICGFMVVLNTDQRGFLFYMTLVAGIKDVPEKKVFKTALLILGFAYPVMAFLTLSGIVSEYYRLHHKIGMYIICHGLGYPHPNVTHITYLILTMLILYFVRNRSAVQMLKISIFLMLGNVIVFGYTFSFTGAIAVTVYLIINFCLTSIPKARKLWGVLSQMVLPICLAFALIGPLVIKGHLFDIINKALNTRFYLSKYFLTMQPATFFGMRFLPEELENYNYTMDCSYVYGLRQLGVIPFVILILFLLYTIYSLNKKGRNVELAIMLGICVAGVTEPFMFNSSYRNMAFVLIGMQIFELSDKISKKLPSFWNKEIHIIKAGDIVVNSNALLVDRVAGYCEDIIKRITESKVRFGILFAIMCIASIIGYYVAVQHPTTMYVNYDINEEADWPETMLTLEDVAELEEKGEIILDYTGEGTPMYAYDGLTPIIEYNRRALAVGLYTGALGVVLVSLGTARFRSKRK</sequence>
<dbReference type="EMBL" id="FQXK01000026">
    <property type="protein sequence ID" value="SHI32615.1"/>
    <property type="molecule type" value="Genomic_DNA"/>
</dbReference>
<feature type="transmembrane region" description="Helical" evidence="1">
    <location>
        <begin position="114"/>
        <end position="136"/>
    </location>
</feature>
<feature type="transmembrane region" description="Helical" evidence="1">
    <location>
        <begin position="189"/>
        <end position="218"/>
    </location>
</feature>
<protein>
    <recommendedName>
        <fullName evidence="4">O-antigen ligase like membrane protein</fullName>
    </recommendedName>
</protein>
<feature type="transmembrane region" description="Helical" evidence="1">
    <location>
        <begin position="309"/>
        <end position="328"/>
    </location>
</feature>
<dbReference type="Proteomes" id="UP000184278">
    <property type="component" value="Unassembled WGS sequence"/>
</dbReference>
<dbReference type="AlphaFoldDB" id="A0A1M6A836"/>
<reference evidence="3" key="1">
    <citation type="submission" date="2016-11" db="EMBL/GenBank/DDBJ databases">
        <authorList>
            <person name="Varghese N."/>
            <person name="Submissions S."/>
        </authorList>
    </citation>
    <scope>NUCLEOTIDE SEQUENCE [LARGE SCALE GENOMIC DNA]</scope>
    <source>
        <strain evidence="3">DSM 3071</strain>
    </source>
</reference>
<feature type="transmembrane region" description="Helical" evidence="1">
    <location>
        <begin position="513"/>
        <end position="533"/>
    </location>
</feature>
<dbReference type="RefSeq" id="WP_073388829.1">
    <property type="nucleotide sequence ID" value="NZ_FQXK01000026.1"/>
</dbReference>
<accession>A0A1M6A836</accession>
<feature type="transmembrane region" description="Helical" evidence="1">
    <location>
        <begin position="238"/>
        <end position="258"/>
    </location>
</feature>
<keyword evidence="1" id="KW-1133">Transmembrane helix</keyword>
<feature type="transmembrane region" description="Helical" evidence="1">
    <location>
        <begin position="340"/>
        <end position="357"/>
    </location>
</feature>
<dbReference type="STRING" id="1121131.SAMN02745229_02910"/>
<feature type="transmembrane region" description="Helical" evidence="1">
    <location>
        <begin position="68"/>
        <end position="87"/>
    </location>
</feature>